<feature type="compositionally biased region" description="Gly residues" evidence="1">
    <location>
        <begin position="237"/>
        <end position="258"/>
    </location>
</feature>
<feature type="domain" description="Bacterial Ig-like" evidence="3">
    <location>
        <begin position="496"/>
        <end position="579"/>
    </location>
</feature>
<dbReference type="OrthoDB" id="5116909at2"/>
<dbReference type="Proteomes" id="UP000030300">
    <property type="component" value="Chromosome"/>
</dbReference>
<dbReference type="InterPro" id="IPR032109">
    <property type="entry name" value="Big_3_5"/>
</dbReference>
<proteinExistence type="predicted"/>
<accession>A0A0C5XBB6</accession>
<feature type="domain" description="Bacterial Ig-like" evidence="3">
    <location>
        <begin position="403"/>
        <end position="487"/>
    </location>
</feature>
<dbReference type="PANTHER" id="PTHR40903:SF1">
    <property type="entry name" value="HYPHALLY REGULATED CELL WALL PROTEIN 3"/>
    <property type="match status" value="1"/>
</dbReference>
<dbReference type="PANTHER" id="PTHR40903">
    <property type="entry name" value="GLYCINE-RICH CELL WALL STRUCTURAL PROTEIN 1-LIKE"/>
    <property type="match status" value="1"/>
</dbReference>
<feature type="domain" description="Bacterial Ig-like" evidence="3">
    <location>
        <begin position="594"/>
        <end position="685"/>
    </location>
</feature>
<dbReference type="STRING" id="2045.KR76_03940"/>
<dbReference type="Gene3D" id="2.60.40.10">
    <property type="entry name" value="Immunoglobulins"/>
    <property type="match status" value="5"/>
</dbReference>
<feature type="region of interest" description="Disordered" evidence="1">
    <location>
        <begin position="237"/>
        <end position="259"/>
    </location>
</feature>
<dbReference type="AlphaFoldDB" id="A0A0C5XBB6"/>
<dbReference type="Pfam" id="PF16640">
    <property type="entry name" value="Big_3_5"/>
    <property type="match status" value="3"/>
</dbReference>
<organism evidence="4 5">
    <name type="scientific">Nocardioides simplex</name>
    <name type="common">Arthrobacter simplex</name>
    <dbReference type="NCBI Taxonomy" id="2045"/>
    <lineage>
        <taxon>Bacteria</taxon>
        <taxon>Bacillati</taxon>
        <taxon>Actinomycetota</taxon>
        <taxon>Actinomycetes</taxon>
        <taxon>Propionibacteriales</taxon>
        <taxon>Nocardioidaceae</taxon>
        <taxon>Pimelobacter</taxon>
    </lineage>
</organism>
<sequence length="879" mass="85960">MLRDTGKGRLAGLVAVAMMGSGLAAVATVTVTAAPAQAAQGHVEMGYSGGPQEFVVPSGVDELTVELRGASGGNGGKSGGSGGRGAVGKVRLAVQEGDVLKALVGAVGQNAGDAKDEPGGGGPSSYGPGGSGNTGSSITVTSGGAGAGGGGATALVLDDTLVAVAGGGAGGGGKGGFNGAGGTGGGADQNGSDGGGDGTSGGGAAGAAGGPAGGTGGNAGSSTGAGGGGGGGGGYPGGSGGGGGRTGGGGGGGGGGGRSFHEPALADLVSAWSSSASGDGRVVIDYTQRFRTTVTIGLPTVVNRQSARYDITVTPEAGADGPATGTVTLSARAVDTGVVTPLGSGPLTSGSVAIHGSDLPAGDYRVEASYAPTGDFLPSSGGADLTVARGGTDVALGVPLDPVVRGEETTLTALVTRRDPSRGTPTGTVRFRADGDLLDEPVAIDGAGQARLTTTRIPVGTHQVTADYSGDAEFADATSPARAVVVNRGDVAVELTSPYNPTVAGEDVVLDVAVSSNAAGAGVPTGEVQLYAGADPVGAPLTLDHRGTARLTTDELPVGTHRVRAVYLGDGDRYDASSAFLDQVVNPGTTTVRLTSDRNPAPAGAPLTFVVQVDPVRPATATPTGQLSLEVDGVPLDAPVSLGPDGRVRVTTAALAAGGHTVLARYLGDERYDAAASAPLTQQVAARRATVTLITGPRPLFVGQDLHIRALVAAPAPGIAVPRGGVQYFDNGKALGKASPVSRYGYGGAVLRKLSPGRHRIVARYTPAAGSPYTVTESNVVIVDVRRGRPTCTIRGTLRAEAGGAYRVTARMLGRNGRPVPGAGRLVVRYDGRKVVARKAITGGKGTARFRAPAAPYLVSVAYQPRGQAPACGAVLKVR</sequence>
<feature type="chain" id="PRO_5044239397" evidence="2">
    <location>
        <begin position="25"/>
        <end position="879"/>
    </location>
</feature>
<feature type="signal peptide" evidence="2">
    <location>
        <begin position="1"/>
        <end position="24"/>
    </location>
</feature>
<keyword evidence="5" id="KW-1185">Reference proteome</keyword>
<evidence type="ECO:0000313" key="4">
    <source>
        <dbReference type="EMBL" id="AJR18099.1"/>
    </source>
</evidence>
<dbReference type="GeneID" id="96612914"/>
<dbReference type="InterPro" id="IPR013783">
    <property type="entry name" value="Ig-like_fold"/>
</dbReference>
<evidence type="ECO:0000256" key="2">
    <source>
        <dbReference type="SAM" id="SignalP"/>
    </source>
</evidence>
<dbReference type="RefSeq" id="WP_052138212.1">
    <property type="nucleotide sequence ID" value="NZ_BJMC01000005.1"/>
</dbReference>
<keyword evidence="2" id="KW-0732">Signal</keyword>
<dbReference type="KEGG" id="psim:KR76_03940"/>
<name>A0A0C5XBB6_NOCSI</name>
<evidence type="ECO:0000259" key="3">
    <source>
        <dbReference type="Pfam" id="PF16640"/>
    </source>
</evidence>
<feature type="region of interest" description="Disordered" evidence="1">
    <location>
        <begin position="110"/>
        <end position="138"/>
    </location>
</feature>
<evidence type="ECO:0000313" key="5">
    <source>
        <dbReference type="Proteomes" id="UP000030300"/>
    </source>
</evidence>
<dbReference type="HOGENOM" id="CLU_327288_0_0_11"/>
<reference evidence="4 5" key="1">
    <citation type="journal article" date="2015" name="Genome Announc.">
        <title>Complete Genome Sequence of Steroid-Transforming Nocardioides simplex VKM Ac-2033D.</title>
        <authorList>
            <person name="Shtratnikova V.Y."/>
            <person name="Schelkunov M.I."/>
            <person name="Pekov Y.A."/>
            <person name="Fokina V.V."/>
            <person name="Logacheva M.D."/>
            <person name="Sokolov S.L."/>
            <person name="Bragin E.Y."/>
            <person name="Ashapkin V.V."/>
            <person name="Donova M.V."/>
        </authorList>
    </citation>
    <scope>NUCLEOTIDE SEQUENCE [LARGE SCALE GENOMIC DNA]</scope>
    <source>
        <strain evidence="4 5">VKM Ac-2033D</strain>
    </source>
</reference>
<feature type="compositionally biased region" description="Gly residues" evidence="1">
    <location>
        <begin position="119"/>
        <end position="133"/>
    </location>
</feature>
<gene>
    <name evidence="4" type="ORF">KR76_03940</name>
</gene>
<evidence type="ECO:0000256" key="1">
    <source>
        <dbReference type="SAM" id="MobiDB-lite"/>
    </source>
</evidence>
<dbReference type="EMBL" id="CP009896">
    <property type="protein sequence ID" value="AJR18099.1"/>
    <property type="molecule type" value="Genomic_DNA"/>
</dbReference>
<feature type="region of interest" description="Disordered" evidence="1">
    <location>
        <begin position="183"/>
        <end position="207"/>
    </location>
</feature>
<dbReference type="GO" id="GO:0005975">
    <property type="term" value="P:carbohydrate metabolic process"/>
    <property type="evidence" value="ECO:0007669"/>
    <property type="project" value="UniProtKB-ARBA"/>
</dbReference>
<protein>
    <submittedName>
        <fullName evidence="4">Branched-chain amino acid ABC transporter, amino acid-binding protein</fullName>
    </submittedName>
</protein>